<organism evidence="1 2">
    <name type="scientific">Psychroserpens algicola</name>
    <dbReference type="NCBI Taxonomy" id="1719034"/>
    <lineage>
        <taxon>Bacteria</taxon>
        <taxon>Pseudomonadati</taxon>
        <taxon>Bacteroidota</taxon>
        <taxon>Flavobacteriia</taxon>
        <taxon>Flavobacteriales</taxon>
        <taxon>Flavobacteriaceae</taxon>
        <taxon>Psychroserpens</taxon>
    </lineage>
</organism>
<comment type="caution">
    <text evidence="1">The sequence shown here is derived from an EMBL/GenBank/DDBJ whole genome shotgun (WGS) entry which is preliminary data.</text>
</comment>
<gene>
    <name evidence="1" type="ORF">MUY34_04040</name>
</gene>
<dbReference type="Proteomes" id="UP001203687">
    <property type="component" value="Unassembled WGS sequence"/>
</dbReference>
<evidence type="ECO:0000313" key="2">
    <source>
        <dbReference type="Proteomes" id="UP001203687"/>
    </source>
</evidence>
<evidence type="ECO:0008006" key="3">
    <source>
        <dbReference type="Google" id="ProtNLM"/>
    </source>
</evidence>
<keyword evidence="2" id="KW-1185">Reference proteome</keyword>
<evidence type="ECO:0000313" key="1">
    <source>
        <dbReference type="EMBL" id="MCK8479776.1"/>
    </source>
</evidence>
<proteinExistence type="predicted"/>
<dbReference type="RefSeq" id="WP_248412027.1">
    <property type="nucleotide sequence ID" value="NZ_JALPQF010000003.1"/>
</dbReference>
<dbReference type="EMBL" id="JALPQF010000003">
    <property type="protein sequence ID" value="MCK8479776.1"/>
    <property type="molecule type" value="Genomic_DNA"/>
</dbReference>
<name>A0ABT0H5X3_9FLAO</name>
<sequence>MKLIFKILKYKFYWLVGLLLCLNYSCNFNKTNDFDKDKFDFDKAFNNYAKAQQFLEEKKDTLKAIDHYIKATNYGYEPRQAYSNAIVQSLNLNKLDTAMTLAFKMAENGFRDIRAIDAEYFSKLKTHPKWKDLKFSIESNAKIFNKSRQDYKNAKIVTSDIQRFWNAYDLASKEVEYSSKRAIYISEYFEKGTIGLRDFTFIKMRGGIDQFVEFVESNRQYYNGIRQANLKALQGLSKIETYFKKINSIITNATFPNCYFVIGCHTSFGTVSLNGSLIGLENIIDENTPLETLPNQRLDVVAPADFLPFVLIHELIHTYQNTSHETLLGATIVEGSADFITELVVGEPNPIPKYRIYGEANEKRIFKEFIDNLENTNHTNWIADSDNNKKEQGWPDNLSYFIGYKISKGFYENSKDKKKAIQELLDIKNPMDILKKSKYQEYINKINYPCG</sequence>
<reference evidence="1" key="1">
    <citation type="submission" date="2022-04" db="EMBL/GenBank/DDBJ databases">
        <authorList>
            <person name="Ren T."/>
        </authorList>
    </citation>
    <scope>NUCLEOTIDE SEQUENCE</scope>
    <source>
        <strain evidence="1">F63249</strain>
    </source>
</reference>
<accession>A0ABT0H5X3</accession>
<protein>
    <recommendedName>
        <fullName evidence="3">DUF2268 domain-containing protein</fullName>
    </recommendedName>
</protein>